<dbReference type="SUPFAM" id="SSF56524">
    <property type="entry name" value="Oxidoreductase molybdopterin-binding domain"/>
    <property type="match status" value="1"/>
</dbReference>
<dbReference type="Proteomes" id="UP000245539">
    <property type="component" value="Unassembled WGS sequence"/>
</dbReference>
<comment type="caution">
    <text evidence="1">The sequence shown here is derived from an EMBL/GenBank/DDBJ whole genome shotgun (WGS) entry which is preliminary data.</text>
</comment>
<reference evidence="1 2" key="1">
    <citation type="submission" date="2018-05" db="EMBL/GenBank/DDBJ databases">
        <title>Leucothrix arctica sp. nov., isolated from Arctic seawater.</title>
        <authorList>
            <person name="Choi A."/>
            <person name="Baek K."/>
        </authorList>
    </citation>
    <scope>NUCLEOTIDE SEQUENCE [LARGE SCALE GENOMIC DNA]</scope>
    <source>
        <strain evidence="1 2">JCM 18388</strain>
    </source>
</reference>
<evidence type="ECO:0000313" key="1">
    <source>
        <dbReference type="EMBL" id="PWR00583.1"/>
    </source>
</evidence>
<protein>
    <submittedName>
        <fullName evidence="1">Oxidoreductase</fullName>
    </submittedName>
</protein>
<keyword evidence="2" id="KW-1185">Reference proteome</keyword>
<name>A0A317CW61_9GAMM</name>
<organism evidence="1 2">
    <name type="scientific">Leucothrix pacifica</name>
    <dbReference type="NCBI Taxonomy" id="1247513"/>
    <lineage>
        <taxon>Bacteria</taxon>
        <taxon>Pseudomonadati</taxon>
        <taxon>Pseudomonadota</taxon>
        <taxon>Gammaproteobacteria</taxon>
        <taxon>Thiotrichales</taxon>
        <taxon>Thiotrichaceae</taxon>
        <taxon>Leucothrix</taxon>
    </lineage>
</organism>
<proteinExistence type="predicted"/>
<evidence type="ECO:0000313" key="2">
    <source>
        <dbReference type="Proteomes" id="UP000245539"/>
    </source>
</evidence>
<dbReference type="AlphaFoldDB" id="A0A317CW61"/>
<accession>A0A317CW61</accession>
<dbReference type="EMBL" id="QGKM01000002">
    <property type="protein sequence ID" value="PWR00583.1"/>
    <property type="molecule type" value="Genomic_DNA"/>
</dbReference>
<dbReference type="InterPro" id="IPR036374">
    <property type="entry name" value="OxRdtase_Mopterin-bd_sf"/>
</dbReference>
<gene>
    <name evidence="1" type="ORF">DKW60_00785</name>
</gene>
<sequence>MSANADILKAPEGKVILTITGNIKHTNAPGEARFDREMLEALGMVSIDTETYWTDGVQKFEGVPGKLLMEAVGVTEGKLQIHALDKYKAKVPVEDLIKHRATIMLKNMGEYLTVAKKGPLWLIYPIDDEQKLLKKQINSRSVWQIQTIEVL</sequence>